<name>A0A420HW42_9PEZI</name>
<comment type="caution">
    <text evidence="2">The sequence shown here is derived from an EMBL/GenBank/DDBJ whole genome shotgun (WGS) entry which is preliminary data.</text>
</comment>
<dbReference type="AlphaFoldDB" id="A0A420HW42"/>
<dbReference type="STRING" id="212602.A0A420HW42"/>
<sequence length="155" mass="17417">MEAEKESSIVEIEMELFTGFNVSTRDPDLDSYDKSRETNTTPNSNSFTFLPRNPPIAPPTPPISNYENGIILDDPLGNGGIPWIFRDFQVEGTTCLFLKDIYPNVSRPSELGVTSIDTQKDAKNISETETETAIVEVPFKEKSSRLRKKTQTKNK</sequence>
<gene>
    <name evidence="2" type="ORF">OnM2_039001</name>
</gene>
<dbReference type="EMBL" id="MCFK01003992">
    <property type="protein sequence ID" value="RKF61665.1"/>
    <property type="molecule type" value="Genomic_DNA"/>
</dbReference>
<feature type="region of interest" description="Disordered" evidence="1">
    <location>
        <begin position="22"/>
        <end position="62"/>
    </location>
</feature>
<proteinExistence type="predicted"/>
<reference evidence="2 3" key="1">
    <citation type="journal article" date="2018" name="BMC Genomics">
        <title>Comparative genome analyses reveal sequence features reflecting distinct modes of host-adaptation between dicot and monocot powdery mildew.</title>
        <authorList>
            <person name="Wu Y."/>
            <person name="Ma X."/>
            <person name="Pan Z."/>
            <person name="Kale S.D."/>
            <person name="Song Y."/>
            <person name="King H."/>
            <person name="Zhang Q."/>
            <person name="Presley C."/>
            <person name="Deng X."/>
            <person name="Wei C.I."/>
            <person name="Xiao S."/>
        </authorList>
    </citation>
    <scope>NUCLEOTIDE SEQUENCE [LARGE SCALE GENOMIC DNA]</scope>
    <source>
        <strain evidence="2">UMSG2</strain>
    </source>
</reference>
<feature type="compositionally biased region" description="Pro residues" evidence="1">
    <location>
        <begin position="52"/>
        <end position="62"/>
    </location>
</feature>
<organism evidence="2 3">
    <name type="scientific">Erysiphe neolycopersici</name>
    <dbReference type="NCBI Taxonomy" id="212602"/>
    <lineage>
        <taxon>Eukaryota</taxon>
        <taxon>Fungi</taxon>
        <taxon>Dikarya</taxon>
        <taxon>Ascomycota</taxon>
        <taxon>Pezizomycotina</taxon>
        <taxon>Leotiomycetes</taxon>
        <taxon>Erysiphales</taxon>
        <taxon>Erysiphaceae</taxon>
        <taxon>Erysiphe</taxon>
    </lineage>
</organism>
<protein>
    <submittedName>
        <fullName evidence="2">Uncharacterized protein</fullName>
    </submittedName>
</protein>
<keyword evidence="3" id="KW-1185">Reference proteome</keyword>
<feature type="compositionally biased region" description="Low complexity" evidence="1">
    <location>
        <begin position="38"/>
        <end position="51"/>
    </location>
</feature>
<accession>A0A420HW42</accession>
<feature type="compositionally biased region" description="Basic and acidic residues" evidence="1">
    <location>
        <begin position="25"/>
        <end position="37"/>
    </location>
</feature>
<evidence type="ECO:0000256" key="1">
    <source>
        <dbReference type="SAM" id="MobiDB-lite"/>
    </source>
</evidence>
<evidence type="ECO:0000313" key="3">
    <source>
        <dbReference type="Proteomes" id="UP000286134"/>
    </source>
</evidence>
<evidence type="ECO:0000313" key="2">
    <source>
        <dbReference type="EMBL" id="RKF61665.1"/>
    </source>
</evidence>
<dbReference type="Proteomes" id="UP000286134">
    <property type="component" value="Unassembled WGS sequence"/>
</dbReference>